<dbReference type="InterPro" id="IPR012336">
    <property type="entry name" value="Thioredoxin-like_fold"/>
</dbReference>
<keyword evidence="10" id="KW-1185">Reference proteome</keyword>
<reference evidence="10" key="1">
    <citation type="journal article" date="2019" name="Int. J. Syst. Evol. Microbiol.">
        <title>The Global Catalogue of Microorganisms (GCM) 10K type strain sequencing project: providing services to taxonomists for standard genome sequencing and annotation.</title>
        <authorList>
            <consortium name="The Broad Institute Genomics Platform"/>
            <consortium name="The Broad Institute Genome Sequencing Center for Infectious Disease"/>
            <person name="Wu L."/>
            <person name="Ma J."/>
        </authorList>
    </citation>
    <scope>NUCLEOTIDE SEQUENCE [LARGE SCALE GENOMIC DNA]</scope>
    <source>
        <strain evidence="10">JCM 13581</strain>
    </source>
</reference>
<evidence type="ECO:0000256" key="7">
    <source>
        <dbReference type="SAM" id="Phobius"/>
    </source>
</evidence>
<evidence type="ECO:0000256" key="3">
    <source>
        <dbReference type="ARBA" id="ARBA00023002"/>
    </source>
</evidence>
<sequence length="249" mass="26981">MSQKNREGKSTARERLLEDRRREKAAERRLRVAKVLGVALAVLGVAAVVGYIAAGQGGNGDADGPADPIAVGSARAPATLSIYEDFRCPACAQFEISFRDTIGELTEEGKLRTEYHLVTIIDGNLGGDGSQFAANAAACARDEGAFTEYHDVLYDNQPPESADAFGDKDRLIDLAAGIEELDTESFRSCVRDGTHDDWVERSNNAFRQSSYQATPTVLLNGENIYGDPSDPLTPQRLRERVDELAGEEG</sequence>
<keyword evidence="2" id="KW-0732">Signal</keyword>
<keyword evidence="7" id="KW-0472">Membrane</keyword>
<proteinExistence type="inferred from homology"/>
<feature type="region of interest" description="Disordered" evidence="6">
    <location>
        <begin position="221"/>
        <end position="249"/>
    </location>
</feature>
<dbReference type="Pfam" id="PF13462">
    <property type="entry name" value="Thioredoxin_4"/>
    <property type="match status" value="1"/>
</dbReference>
<evidence type="ECO:0000256" key="2">
    <source>
        <dbReference type="ARBA" id="ARBA00022729"/>
    </source>
</evidence>
<accession>A0ABP5AVC4</accession>
<dbReference type="PANTHER" id="PTHR13887:SF14">
    <property type="entry name" value="DISULFIDE BOND FORMATION PROTEIN D"/>
    <property type="match status" value="1"/>
</dbReference>
<evidence type="ECO:0000313" key="9">
    <source>
        <dbReference type="EMBL" id="GAA1919641.1"/>
    </source>
</evidence>
<feature type="domain" description="Thioredoxin-like fold" evidence="8">
    <location>
        <begin position="68"/>
        <end position="242"/>
    </location>
</feature>
<name>A0ABP5AVC4_9ACTN</name>
<keyword evidence="7" id="KW-1133">Transmembrane helix</keyword>
<evidence type="ECO:0000256" key="6">
    <source>
        <dbReference type="SAM" id="MobiDB-lite"/>
    </source>
</evidence>
<dbReference type="RefSeq" id="WP_344262538.1">
    <property type="nucleotide sequence ID" value="NZ_BAAAMJ010000030.1"/>
</dbReference>
<evidence type="ECO:0000259" key="8">
    <source>
        <dbReference type="Pfam" id="PF13462"/>
    </source>
</evidence>
<evidence type="ECO:0000313" key="10">
    <source>
        <dbReference type="Proteomes" id="UP001501303"/>
    </source>
</evidence>
<feature type="region of interest" description="Disordered" evidence="6">
    <location>
        <begin position="1"/>
        <end position="20"/>
    </location>
</feature>
<dbReference type="CDD" id="cd02972">
    <property type="entry name" value="DsbA_family"/>
    <property type="match status" value="1"/>
</dbReference>
<protein>
    <submittedName>
        <fullName evidence="9">Thioredoxin domain-containing protein</fullName>
    </submittedName>
</protein>
<dbReference type="PANTHER" id="PTHR13887">
    <property type="entry name" value="GLUTATHIONE S-TRANSFERASE KAPPA"/>
    <property type="match status" value="1"/>
</dbReference>
<keyword evidence="3" id="KW-0560">Oxidoreductase</keyword>
<dbReference type="SUPFAM" id="SSF52833">
    <property type="entry name" value="Thioredoxin-like"/>
    <property type="match status" value="1"/>
</dbReference>
<organism evidence="9 10">
    <name type="scientific">Streptomyces sodiiphilus</name>
    <dbReference type="NCBI Taxonomy" id="226217"/>
    <lineage>
        <taxon>Bacteria</taxon>
        <taxon>Bacillati</taxon>
        <taxon>Actinomycetota</taxon>
        <taxon>Actinomycetes</taxon>
        <taxon>Kitasatosporales</taxon>
        <taxon>Streptomycetaceae</taxon>
        <taxon>Streptomyces</taxon>
    </lineage>
</organism>
<evidence type="ECO:0000256" key="4">
    <source>
        <dbReference type="ARBA" id="ARBA00023157"/>
    </source>
</evidence>
<dbReference type="Proteomes" id="UP001501303">
    <property type="component" value="Unassembled WGS sequence"/>
</dbReference>
<dbReference type="InterPro" id="IPR036249">
    <property type="entry name" value="Thioredoxin-like_sf"/>
</dbReference>
<dbReference type="EMBL" id="BAAAMJ010000030">
    <property type="protein sequence ID" value="GAA1919641.1"/>
    <property type="molecule type" value="Genomic_DNA"/>
</dbReference>
<keyword evidence="4" id="KW-1015">Disulfide bond</keyword>
<comment type="caution">
    <text evidence="9">The sequence shown here is derived from an EMBL/GenBank/DDBJ whole genome shotgun (WGS) entry which is preliminary data.</text>
</comment>
<comment type="similarity">
    <text evidence="1">Belongs to the thioredoxin family. DsbA subfamily.</text>
</comment>
<evidence type="ECO:0000256" key="5">
    <source>
        <dbReference type="ARBA" id="ARBA00023284"/>
    </source>
</evidence>
<dbReference type="Gene3D" id="3.40.30.10">
    <property type="entry name" value="Glutaredoxin"/>
    <property type="match status" value="1"/>
</dbReference>
<evidence type="ECO:0000256" key="1">
    <source>
        <dbReference type="ARBA" id="ARBA00005791"/>
    </source>
</evidence>
<gene>
    <name evidence="9" type="ORF">GCM10009716_30420</name>
</gene>
<feature type="transmembrane region" description="Helical" evidence="7">
    <location>
        <begin position="32"/>
        <end position="54"/>
    </location>
</feature>
<keyword evidence="7" id="KW-0812">Transmembrane</keyword>
<keyword evidence="5" id="KW-0676">Redox-active center</keyword>